<name>A0A2W5Q4K5_RHOSU</name>
<dbReference type="Pfam" id="PF02195">
    <property type="entry name" value="ParB_N"/>
    <property type="match status" value="1"/>
</dbReference>
<dbReference type="NCBIfam" id="TIGR00180">
    <property type="entry name" value="parB_part"/>
    <property type="match status" value="1"/>
</dbReference>
<gene>
    <name evidence="3" type="primary">repB</name>
    <name evidence="3" type="ORF">DI556_20785</name>
</gene>
<evidence type="ECO:0000313" key="4">
    <source>
        <dbReference type="Proteomes" id="UP000249185"/>
    </source>
</evidence>
<comment type="similarity">
    <text evidence="1">Belongs to the ParB family.</text>
</comment>
<dbReference type="InterPro" id="IPR037972">
    <property type="entry name" value="RepB_N"/>
</dbReference>
<dbReference type="CDD" id="cd16405">
    <property type="entry name" value="RepB_like_N"/>
    <property type="match status" value="1"/>
</dbReference>
<accession>A0A2W5Q4K5</accession>
<feature type="domain" description="ParB-like N-terminal" evidence="2">
    <location>
        <begin position="58"/>
        <end position="149"/>
    </location>
</feature>
<dbReference type="NCBIfam" id="TIGR03454">
    <property type="entry name" value="partition_RepB"/>
    <property type="match status" value="1"/>
</dbReference>
<dbReference type="PANTHER" id="PTHR33375">
    <property type="entry name" value="CHROMOSOME-PARTITIONING PROTEIN PARB-RELATED"/>
    <property type="match status" value="1"/>
</dbReference>
<dbReference type="InterPro" id="IPR011111">
    <property type="entry name" value="Plasmid_RepB"/>
</dbReference>
<reference evidence="3 4" key="1">
    <citation type="submission" date="2017-08" db="EMBL/GenBank/DDBJ databases">
        <title>Infants hospitalized years apart are colonized by the same room-sourced microbial strains.</title>
        <authorList>
            <person name="Brooks B."/>
            <person name="Olm M.R."/>
            <person name="Firek B.A."/>
            <person name="Baker R."/>
            <person name="Thomas B.C."/>
            <person name="Morowitz M.J."/>
            <person name="Banfield J.F."/>
        </authorList>
    </citation>
    <scope>NUCLEOTIDE SEQUENCE [LARGE SCALE GENOMIC DNA]</scope>
    <source>
        <strain evidence="3">S2_005_002_R2_34</strain>
    </source>
</reference>
<dbReference type="SUPFAM" id="SSF110849">
    <property type="entry name" value="ParB/Sulfiredoxin"/>
    <property type="match status" value="1"/>
</dbReference>
<dbReference type="SMART" id="SM00470">
    <property type="entry name" value="ParB"/>
    <property type="match status" value="1"/>
</dbReference>
<dbReference type="Gene3D" id="3.90.1530.30">
    <property type="match status" value="1"/>
</dbReference>
<evidence type="ECO:0000256" key="1">
    <source>
        <dbReference type="ARBA" id="ARBA00006295"/>
    </source>
</evidence>
<dbReference type="GO" id="GO:0007059">
    <property type="term" value="P:chromosome segregation"/>
    <property type="evidence" value="ECO:0007669"/>
    <property type="project" value="TreeGrafter"/>
</dbReference>
<evidence type="ECO:0000259" key="2">
    <source>
        <dbReference type="SMART" id="SM00470"/>
    </source>
</evidence>
<organism evidence="3 4">
    <name type="scientific">Rhodovulum sulfidophilum</name>
    <name type="common">Rhodobacter sulfidophilus</name>
    <dbReference type="NCBI Taxonomy" id="35806"/>
    <lineage>
        <taxon>Bacteria</taxon>
        <taxon>Pseudomonadati</taxon>
        <taxon>Pseudomonadota</taxon>
        <taxon>Alphaproteobacteria</taxon>
        <taxon>Rhodobacterales</taxon>
        <taxon>Paracoccaceae</taxon>
        <taxon>Rhodovulum</taxon>
    </lineage>
</organism>
<dbReference type="GO" id="GO:0005694">
    <property type="term" value="C:chromosome"/>
    <property type="evidence" value="ECO:0007669"/>
    <property type="project" value="TreeGrafter"/>
</dbReference>
<sequence>MARKDLLKNVLDPASAEARSDPASRASYAVRGASKQMKVSIDSLAEASRQLREGGVIVEIEPDLIEASFVSDRLGMEDEEFEALKASIAAGQQDTPVLLRPHPKATNRYMVVFGHRRVRAARELGRKVRAIVKPLDDVAHILAQGQENSARANLSFIERARFAQSLSLLGQPRPVIESALSVDPSLLSRMLSVAQGIPEDIVTAIGPAKSIGRDRWDEIKRLLASAEVLTAARTIAGEAEFVAATSDARFELLFSRLSSAVDRGEKGTRKARSSKTSVKRTWTANGGRIKGVIARSGRSCQISLTSQDSAQFGEYLASKLDEIYASFLSESKKGGPS</sequence>
<comment type="caution">
    <text evidence="3">The sequence shown here is derived from an EMBL/GenBank/DDBJ whole genome shotgun (WGS) entry which is preliminary data.</text>
</comment>
<dbReference type="InterPro" id="IPR003115">
    <property type="entry name" value="ParB_N"/>
</dbReference>
<dbReference type="InterPro" id="IPR004437">
    <property type="entry name" value="ParB/RepB/Spo0J"/>
</dbReference>
<dbReference type="InterPro" id="IPR036086">
    <property type="entry name" value="ParB/Sulfiredoxin_sf"/>
</dbReference>
<proteinExistence type="inferred from homology"/>
<dbReference type="EMBL" id="QFPW01000027">
    <property type="protein sequence ID" value="PZQ46310.1"/>
    <property type="molecule type" value="Genomic_DNA"/>
</dbReference>
<dbReference type="InterPro" id="IPR017819">
    <property type="entry name" value="Plasmid_partition_RepB"/>
</dbReference>
<protein>
    <submittedName>
        <fullName evidence="3">Plasmid partitioning protein RepB</fullName>
    </submittedName>
</protein>
<dbReference type="AlphaFoldDB" id="A0A2W5Q4K5"/>
<dbReference type="Proteomes" id="UP000249185">
    <property type="component" value="Unassembled WGS sequence"/>
</dbReference>
<dbReference type="InterPro" id="IPR050336">
    <property type="entry name" value="Chromosome_partition/occlusion"/>
</dbReference>
<dbReference type="PANTHER" id="PTHR33375:SF1">
    <property type="entry name" value="CHROMOSOME-PARTITIONING PROTEIN PARB-RELATED"/>
    <property type="match status" value="1"/>
</dbReference>
<dbReference type="GO" id="GO:0003677">
    <property type="term" value="F:DNA binding"/>
    <property type="evidence" value="ECO:0007669"/>
    <property type="project" value="InterPro"/>
</dbReference>
<evidence type="ECO:0000313" key="3">
    <source>
        <dbReference type="EMBL" id="PZQ46310.1"/>
    </source>
</evidence>
<dbReference type="Pfam" id="PF07506">
    <property type="entry name" value="RepB"/>
    <property type="match status" value="1"/>
</dbReference>